<keyword evidence="7" id="KW-1185">Reference proteome</keyword>
<sequence length="228" mass="25828">MSSFVRAIQLSVVLVGMLAILIVLPAVLFGAMQQWQVIFLLHAYAIFFMATIWRAVRYGKLTKTTEDEQYKRTSGRWALVVQFIGLLVVHWLALFEFSLSVAVTNPADRTLSGIVGIMAIAVAIIINQVAIRTLKGFFDRIAIKPDHRLVTTGIYSIVRHPIYLSYVLLFAGYCTMLQSFASFMLLGLVCAVWLGNRIAIEEEMLAARFGEDYKAYQQNTKRLFPFIY</sequence>
<dbReference type="PANTHER" id="PTHR12714">
    <property type="entry name" value="PROTEIN-S ISOPRENYLCYSTEINE O-METHYLTRANSFERASE"/>
    <property type="match status" value="1"/>
</dbReference>
<evidence type="ECO:0000313" key="7">
    <source>
        <dbReference type="Proteomes" id="UP000641646"/>
    </source>
</evidence>
<dbReference type="AlphaFoldDB" id="A0A926ZIY3"/>
<dbReference type="EMBL" id="JACJPW010000063">
    <property type="protein sequence ID" value="MBD2183742.1"/>
    <property type="molecule type" value="Genomic_DNA"/>
</dbReference>
<reference evidence="6" key="1">
    <citation type="journal article" date="2015" name="ISME J.">
        <title>Draft Genome Sequence of Streptomyces incarnatus NRRL8089, which Produces the Nucleoside Antibiotic Sinefungin.</title>
        <authorList>
            <person name="Oshima K."/>
            <person name="Hattori M."/>
            <person name="Shimizu H."/>
            <person name="Fukuda K."/>
            <person name="Nemoto M."/>
            <person name="Inagaki K."/>
            <person name="Tamura T."/>
        </authorList>
    </citation>
    <scope>NUCLEOTIDE SEQUENCE</scope>
    <source>
        <strain evidence="6">FACHB-1375</strain>
    </source>
</reference>
<dbReference type="Gene3D" id="1.20.120.1630">
    <property type="match status" value="1"/>
</dbReference>
<accession>A0A926ZIY3</accession>
<gene>
    <name evidence="6" type="ORF">H6G03_22205</name>
</gene>
<dbReference type="PANTHER" id="PTHR12714:SF11">
    <property type="entry name" value="PROTEIN C-TERMINAL S-ISOPRENYLCYSTEINE CARBOXYL O-METHYLTRANSFERASE"/>
    <property type="match status" value="1"/>
</dbReference>
<evidence type="ECO:0000256" key="4">
    <source>
        <dbReference type="ARBA" id="ARBA00023136"/>
    </source>
</evidence>
<comment type="subcellular location">
    <subcellularLocation>
        <location evidence="1">Membrane</location>
        <topology evidence="1">Multi-pass membrane protein</topology>
    </subcellularLocation>
</comment>
<evidence type="ECO:0000313" key="6">
    <source>
        <dbReference type="EMBL" id="MBD2183742.1"/>
    </source>
</evidence>
<name>A0A926ZIY3_9CYAN</name>
<feature type="transmembrane region" description="Helical" evidence="5">
    <location>
        <begin position="111"/>
        <end position="131"/>
    </location>
</feature>
<dbReference type="GO" id="GO:0004671">
    <property type="term" value="F:protein C-terminal S-isoprenylcysteine carboxyl O-methyltransferase activity"/>
    <property type="evidence" value="ECO:0007669"/>
    <property type="project" value="InterPro"/>
</dbReference>
<keyword evidence="3 5" id="KW-1133">Transmembrane helix</keyword>
<dbReference type="Proteomes" id="UP000641646">
    <property type="component" value="Unassembled WGS sequence"/>
</dbReference>
<organism evidence="6 7">
    <name type="scientific">Aerosakkonema funiforme FACHB-1375</name>
    <dbReference type="NCBI Taxonomy" id="2949571"/>
    <lineage>
        <taxon>Bacteria</taxon>
        <taxon>Bacillati</taxon>
        <taxon>Cyanobacteriota</taxon>
        <taxon>Cyanophyceae</taxon>
        <taxon>Oscillatoriophycideae</taxon>
        <taxon>Aerosakkonematales</taxon>
        <taxon>Aerosakkonemataceae</taxon>
        <taxon>Aerosakkonema</taxon>
    </lineage>
</organism>
<dbReference type="Pfam" id="PF04140">
    <property type="entry name" value="ICMT"/>
    <property type="match status" value="1"/>
</dbReference>
<evidence type="ECO:0000256" key="1">
    <source>
        <dbReference type="ARBA" id="ARBA00004141"/>
    </source>
</evidence>
<feature type="transmembrane region" description="Helical" evidence="5">
    <location>
        <begin position="77"/>
        <end position="99"/>
    </location>
</feature>
<feature type="transmembrane region" description="Helical" evidence="5">
    <location>
        <begin position="12"/>
        <end position="31"/>
    </location>
</feature>
<keyword evidence="4 5" id="KW-0472">Membrane</keyword>
<dbReference type="GO" id="GO:0016020">
    <property type="term" value="C:membrane"/>
    <property type="evidence" value="ECO:0007669"/>
    <property type="project" value="UniProtKB-SubCell"/>
</dbReference>
<reference evidence="6" key="2">
    <citation type="submission" date="2020-08" db="EMBL/GenBank/DDBJ databases">
        <authorList>
            <person name="Chen M."/>
            <person name="Teng W."/>
            <person name="Zhao L."/>
            <person name="Hu C."/>
            <person name="Zhou Y."/>
            <person name="Han B."/>
            <person name="Song L."/>
            <person name="Shu W."/>
        </authorList>
    </citation>
    <scope>NUCLEOTIDE SEQUENCE</scope>
    <source>
        <strain evidence="6">FACHB-1375</strain>
    </source>
</reference>
<dbReference type="InterPro" id="IPR007269">
    <property type="entry name" value="ICMT_MeTrfase"/>
</dbReference>
<comment type="caution">
    <text evidence="6">The sequence shown here is derived from an EMBL/GenBank/DDBJ whole genome shotgun (WGS) entry which is preliminary data.</text>
</comment>
<proteinExistence type="predicted"/>
<keyword evidence="2 5" id="KW-0812">Transmembrane</keyword>
<feature type="transmembrane region" description="Helical" evidence="5">
    <location>
        <begin position="37"/>
        <end position="56"/>
    </location>
</feature>
<evidence type="ECO:0000256" key="3">
    <source>
        <dbReference type="ARBA" id="ARBA00022989"/>
    </source>
</evidence>
<protein>
    <submittedName>
        <fullName evidence="6">Isoprenylcysteine carboxylmethyltransferase family protein</fullName>
    </submittedName>
</protein>
<evidence type="ECO:0000256" key="5">
    <source>
        <dbReference type="SAM" id="Phobius"/>
    </source>
</evidence>
<feature type="transmembrane region" description="Helical" evidence="5">
    <location>
        <begin position="152"/>
        <end position="173"/>
    </location>
</feature>
<evidence type="ECO:0000256" key="2">
    <source>
        <dbReference type="ARBA" id="ARBA00022692"/>
    </source>
</evidence>